<accession>A0A2V3VGH2</accession>
<keyword evidence="3" id="KW-1185">Reference proteome</keyword>
<proteinExistence type="predicted"/>
<dbReference type="GO" id="GO:0008757">
    <property type="term" value="F:S-adenosylmethionine-dependent methyltransferase activity"/>
    <property type="evidence" value="ECO:0007669"/>
    <property type="project" value="InterPro"/>
</dbReference>
<dbReference type="RefSeq" id="WP_211320664.1">
    <property type="nucleotide sequence ID" value="NZ_JBHUHB010000001.1"/>
</dbReference>
<evidence type="ECO:0000313" key="3">
    <source>
        <dbReference type="Proteomes" id="UP000247978"/>
    </source>
</evidence>
<feature type="domain" description="Methyltransferase type 11" evidence="1">
    <location>
        <begin position="42"/>
        <end position="122"/>
    </location>
</feature>
<keyword evidence="2" id="KW-0808">Transferase</keyword>
<dbReference type="InterPro" id="IPR013216">
    <property type="entry name" value="Methyltransf_11"/>
</dbReference>
<dbReference type="GO" id="GO:0032259">
    <property type="term" value="P:methylation"/>
    <property type="evidence" value="ECO:0007669"/>
    <property type="project" value="UniProtKB-KW"/>
</dbReference>
<evidence type="ECO:0000259" key="1">
    <source>
        <dbReference type="Pfam" id="PF08241"/>
    </source>
</evidence>
<evidence type="ECO:0000313" key="2">
    <source>
        <dbReference type="EMBL" id="PXW80857.1"/>
    </source>
</evidence>
<reference evidence="2 3" key="1">
    <citation type="submission" date="2018-05" db="EMBL/GenBank/DDBJ databases">
        <title>Genomic Encyclopedia of Type Strains, Phase IV (KMG-IV): sequencing the most valuable type-strain genomes for metagenomic binning, comparative biology and taxonomic classification.</title>
        <authorList>
            <person name="Goeker M."/>
        </authorList>
    </citation>
    <scope>NUCLEOTIDE SEQUENCE [LARGE SCALE GENOMIC DNA]</scope>
    <source>
        <strain evidence="2 3">DSM 28556</strain>
    </source>
</reference>
<dbReference type="SUPFAM" id="SSF53335">
    <property type="entry name" value="S-adenosyl-L-methionine-dependent methyltransferases"/>
    <property type="match status" value="1"/>
</dbReference>
<comment type="caution">
    <text evidence="2">The sequence shown here is derived from an EMBL/GenBank/DDBJ whole genome shotgun (WGS) entry which is preliminary data.</text>
</comment>
<protein>
    <submittedName>
        <fullName evidence="2">Methyltransferase family protein</fullName>
    </submittedName>
</protein>
<organism evidence="2 3">
    <name type="scientific">Pseudogracilibacillus auburnensis</name>
    <dbReference type="NCBI Taxonomy" id="1494959"/>
    <lineage>
        <taxon>Bacteria</taxon>
        <taxon>Bacillati</taxon>
        <taxon>Bacillota</taxon>
        <taxon>Bacilli</taxon>
        <taxon>Bacillales</taxon>
        <taxon>Bacillaceae</taxon>
        <taxon>Pseudogracilibacillus</taxon>
    </lineage>
</organism>
<keyword evidence="2" id="KW-0489">Methyltransferase</keyword>
<gene>
    <name evidence="2" type="ORF">DFR56_12532</name>
</gene>
<dbReference type="Proteomes" id="UP000247978">
    <property type="component" value="Unassembled WGS sequence"/>
</dbReference>
<dbReference type="EMBL" id="QJJQ01000025">
    <property type="protein sequence ID" value="PXW80857.1"/>
    <property type="molecule type" value="Genomic_DNA"/>
</dbReference>
<dbReference type="Gene3D" id="3.40.50.150">
    <property type="entry name" value="Vaccinia Virus protein VP39"/>
    <property type="match status" value="1"/>
</dbReference>
<dbReference type="InterPro" id="IPR029063">
    <property type="entry name" value="SAM-dependent_MTases_sf"/>
</dbReference>
<dbReference type="Pfam" id="PF08241">
    <property type="entry name" value="Methyltransf_11"/>
    <property type="match status" value="1"/>
</dbReference>
<sequence length="248" mass="28074">MTIGKTSFNYDEHETKYSSLRQTDPIIAKHIVEALGSAKTVLNVGAGGGSYEPQDKYVVAVEPSISMRKERVNANKVPAIIGTADSLPFDNDSFDASLATLTIHHWPDLEKGLLELKRVTRNQIVIMTYDPNALDVFWNAYYFPELIKVEKARYPKINKITNILGEASIIKDIPIPIDCRDGFQEAFYGRPEAFLQKEVRQSQSAWIFLSDEVEQKLVKRLEDDLTSVNGIKSLERIEKCLFLMGLYV</sequence>
<dbReference type="AlphaFoldDB" id="A0A2V3VGH2"/>
<name>A0A2V3VGH2_9BACI</name>